<protein>
    <submittedName>
        <fullName evidence="5">Helix-turn-helix domain-containing protein</fullName>
    </submittedName>
</protein>
<evidence type="ECO:0000259" key="4">
    <source>
        <dbReference type="PROSITE" id="PS01124"/>
    </source>
</evidence>
<comment type="caution">
    <text evidence="5">The sequence shown here is derived from an EMBL/GenBank/DDBJ whole genome shotgun (WGS) entry which is preliminary data.</text>
</comment>
<dbReference type="GO" id="GO:0043565">
    <property type="term" value="F:sequence-specific DNA binding"/>
    <property type="evidence" value="ECO:0007669"/>
    <property type="project" value="InterPro"/>
</dbReference>
<dbReference type="InterPro" id="IPR002818">
    <property type="entry name" value="DJ-1/PfpI"/>
</dbReference>
<dbReference type="AlphaFoldDB" id="A0A6L6IXD6"/>
<dbReference type="CDD" id="cd03136">
    <property type="entry name" value="GATase1_AraC_ArgR_like"/>
    <property type="match status" value="1"/>
</dbReference>
<proteinExistence type="predicted"/>
<evidence type="ECO:0000256" key="2">
    <source>
        <dbReference type="ARBA" id="ARBA00023125"/>
    </source>
</evidence>
<dbReference type="InterPro" id="IPR018060">
    <property type="entry name" value="HTH_AraC"/>
</dbReference>
<evidence type="ECO:0000313" key="5">
    <source>
        <dbReference type="EMBL" id="MTH65185.1"/>
    </source>
</evidence>
<dbReference type="Pfam" id="PF01965">
    <property type="entry name" value="DJ-1_PfpI"/>
    <property type="match status" value="1"/>
</dbReference>
<dbReference type="InterPro" id="IPR052158">
    <property type="entry name" value="INH-QAR"/>
</dbReference>
<dbReference type="SUPFAM" id="SSF52317">
    <property type="entry name" value="Class I glutamine amidotransferase-like"/>
    <property type="match status" value="1"/>
</dbReference>
<dbReference type="GO" id="GO:0003700">
    <property type="term" value="F:DNA-binding transcription factor activity"/>
    <property type="evidence" value="ECO:0007669"/>
    <property type="project" value="InterPro"/>
</dbReference>
<evidence type="ECO:0000256" key="1">
    <source>
        <dbReference type="ARBA" id="ARBA00023015"/>
    </source>
</evidence>
<keyword evidence="2" id="KW-0238">DNA-binding</keyword>
<keyword evidence="3" id="KW-0804">Transcription</keyword>
<dbReference type="Pfam" id="PF12833">
    <property type="entry name" value="HTH_18"/>
    <property type="match status" value="1"/>
</dbReference>
<dbReference type="PRINTS" id="PR00032">
    <property type="entry name" value="HTHARAC"/>
</dbReference>
<keyword evidence="6" id="KW-1185">Reference proteome</keyword>
<dbReference type="Gene3D" id="1.10.10.60">
    <property type="entry name" value="Homeodomain-like"/>
    <property type="match status" value="1"/>
</dbReference>
<sequence length="333" mass="36542">MAAERYVSKGIAFRPLAAAQRDPVQVSFVLAPNFTMLAFTSAFEPLRIANQLSGRPLFSWHIYTGDGQPVECSGGLRMTPDGPLPETVANGYVFIVGGTQPTSNPNDQIANWVRKQWRLGRTVGSLCTGAYVLAKAGILNGRKFAMHWEHDVSFAEKYPHLTPVAERVCLDSRILTCAGGVAAIELALKIIEDEYGKDLIPTVRRMCLIDDRQNAAGARGNPDAGATGNAVVARALAYIDTHLPNPVDLDDCADRANVSRRQLERLFKQYLDRSPKAYIADLRLSQARALLAESAMTTLEVTIACGFNSTDTFLKAFKKRYGATPHHFRMSRA</sequence>
<keyword evidence="1" id="KW-0805">Transcription regulation</keyword>
<evidence type="ECO:0000256" key="3">
    <source>
        <dbReference type="ARBA" id="ARBA00023163"/>
    </source>
</evidence>
<dbReference type="Proteomes" id="UP000478740">
    <property type="component" value="Unassembled WGS sequence"/>
</dbReference>
<dbReference type="PANTHER" id="PTHR43130">
    <property type="entry name" value="ARAC-FAMILY TRANSCRIPTIONAL REGULATOR"/>
    <property type="match status" value="1"/>
</dbReference>
<dbReference type="SMART" id="SM00342">
    <property type="entry name" value="HTH_ARAC"/>
    <property type="match status" value="1"/>
</dbReference>
<dbReference type="SUPFAM" id="SSF46689">
    <property type="entry name" value="Homeodomain-like"/>
    <property type="match status" value="2"/>
</dbReference>
<dbReference type="PANTHER" id="PTHR43130:SF3">
    <property type="entry name" value="HTH-TYPE TRANSCRIPTIONAL REGULATOR RV1931C"/>
    <property type="match status" value="1"/>
</dbReference>
<dbReference type="InterPro" id="IPR020449">
    <property type="entry name" value="Tscrpt_reg_AraC-type_HTH"/>
</dbReference>
<dbReference type="RefSeq" id="WP_155045061.1">
    <property type="nucleotide sequence ID" value="NZ_WMIH01000011.1"/>
</dbReference>
<dbReference type="InterPro" id="IPR029062">
    <property type="entry name" value="Class_I_gatase-like"/>
</dbReference>
<dbReference type="PROSITE" id="PS01124">
    <property type="entry name" value="HTH_ARAC_FAMILY_2"/>
    <property type="match status" value="1"/>
</dbReference>
<name>A0A6L6IXD6_9RHOB</name>
<gene>
    <name evidence="5" type="ORF">GL284_13000</name>
</gene>
<accession>A0A6L6IXD6</accession>
<dbReference type="InterPro" id="IPR009057">
    <property type="entry name" value="Homeodomain-like_sf"/>
</dbReference>
<reference evidence="5 6" key="1">
    <citation type="submission" date="2019-11" db="EMBL/GenBank/DDBJ databases">
        <authorList>
            <person name="Dong K."/>
        </authorList>
    </citation>
    <scope>NUCLEOTIDE SEQUENCE [LARGE SCALE GENOMIC DNA]</scope>
    <source>
        <strain evidence="5 6">DK608</strain>
    </source>
</reference>
<evidence type="ECO:0000313" key="6">
    <source>
        <dbReference type="Proteomes" id="UP000478740"/>
    </source>
</evidence>
<feature type="domain" description="HTH araC/xylS-type" evidence="4">
    <location>
        <begin position="233"/>
        <end position="331"/>
    </location>
</feature>
<dbReference type="EMBL" id="WMII01000011">
    <property type="protein sequence ID" value="MTH65185.1"/>
    <property type="molecule type" value="Genomic_DNA"/>
</dbReference>
<dbReference type="Gene3D" id="3.40.50.880">
    <property type="match status" value="1"/>
</dbReference>
<organism evidence="5 6">
    <name type="scientific">Paracoccus shanxieyensis</name>
    <dbReference type="NCBI Taxonomy" id="2675752"/>
    <lineage>
        <taxon>Bacteria</taxon>
        <taxon>Pseudomonadati</taxon>
        <taxon>Pseudomonadota</taxon>
        <taxon>Alphaproteobacteria</taxon>
        <taxon>Rhodobacterales</taxon>
        <taxon>Paracoccaceae</taxon>
        <taxon>Paracoccus</taxon>
    </lineage>
</organism>